<accession>A0A1T4L7Y0</accession>
<dbReference type="NCBIfam" id="TIGR00033">
    <property type="entry name" value="aroC"/>
    <property type="match status" value="1"/>
</dbReference>
<evidence type="ECO:0000256" key="8">
    <source>
        <dbReference type="RuleBase" id="RU000605"/>
    </source>
</evidence>
<evidence type="ECO:0000256" key="5">
    <source>
        <dbReference type="ARBA" id="ARBA00023141"/>
    </source>
</evidence>
<organism evidence="9 10">
    <name type="scientific">Treponema berlinense</name>
    <dbReference type="NCBI Taxonomy" id="225004"/>
    <lineage>
        <taxon>Bacteria</taxon>
        <taxon>Pseudomonadati</taxon>
        <taxon>Spirochaetota</taxon>
        <taxon>Spirochaetia</taxon>
        <taxon>Spirochaetales</taxon>
        <taxon>Treponemataceae</taxon>
        <taxon>Treponema</taxon>
    </lineage>
</organism>
<name>A0A1T4L7Y0_9SPIR</name>
<evidence type="ECO:0000256" key="3">
    <source>
        <dbReference type="ARBA" id="ARBA00013036"/>
    </source>
</evidence>
<keyword evidence="10" id="KW-1185">Reference proteome</keyword>
<keyword evidence="7" id="KW-0285">Flavoprotein</keyword>
<dbReference type="PIRSF" id="PIRSF001456">
    <property type="entry name" value="Chorismate_synth"/>
    <property type="match status" value="1"/>
</dbReference>
<evidence type="ECO:0000256" key="1">
    <source>
        <dbReference type="ARBA" id="ARBA00005044"/>
    </source>
</evidence>
<dbReference type="OrthoDB" id="9771806at2"/>
<dbReference type="InterPro" id="IPR020541">
    <property type="entry name" value="Chorismate_synthase_CS"/>
</dbReference>
<sequence>MSGNTFGKIFKITTFGESHGSALGGIIDGVPAGIKIDQTKIQAALDRRKPGQSAGGQANASVTARKESDKIEILSGVFEEKSEGTSIGFIIRNESQHSKDYSNLANTFRPGHADLSYFLKYGFRDYRGGGRSSGRETAVRVAAGEVARQVLEHFCPQIKITAYTQRAAGISIQKTDFSQIEQNALRAPDNYAAAKMNEKIEELRKNGDSAGGIIACRVTGLPAGLGECVFDKLDALLAHAILSIGAVKGIEFGAGFEAADLTGSTNNDIMRANSDGSKVEFLTNNAGGILGGISNGNEIFFRVAVKPVPSIFKEQQTVSIDENGKFHNENLKIEGRHDVCLCPRIVPVIEAMTAVTLCDLFLQNQAGRI</sequence>
<evidence type="ECO:0000256" key="4">
    <source>
        <dbReference type="ARBA" id="ARBA00022605"/>
    </source>
</evidence>
<dbReference type="EC" id="4.2.3.5" evidence="3 7"/>
<dbReference type="RefSeq" id="WP_078930179.1">
    <property type="nucleotide sequence ID" value="NZ_FUXC01000002.1"/>
</dbReference>
<keyword evidence="4 7" id="KW-0028">Amino-acid biosynthesis</keyword>
<dbReference type="AlphaFoldDB" id="A0A1T4L7Y0"/>
<evidence type="ECO:0000313" key="10">
    <source>
        <dbReference type="Proteomes" id="UP000190395"/>
    </source>
</evidence>
<dbReference type="GO" id="GO:0010181">
    <property type="term" value="F:FMN binding"/>
    <property type="evidence" value="ECO:0007669"/>
    <property type="project" value="TreeGrafter"/>
</dbReference>
<feature type="binding site" evidence="7">
    <location>
        <position position="48"/>
    </location>
    <ligand>
        <name>NADP(+)</name>
        <dbReference type="ChEBI" id="CHEBI:58349"/>
    </ligand>
</feature>
<dbReference type="PROSITE" id="PS00789">
    <property type="entry name" value="CHORISMATE_SYNTHASE_3"/>
    <property type="match status" value="1"/>
</dbReference>
<feature type="binding site" evidence="7">
    <location>
        <position position="291"/>
    </location>
    <ligand>
        <name>FMN</name>
        <dbReference type="ChEBI" id="CHEBI:58210"/>
    </ligand>
</feature>
<dbReference type="UniPathway" id="UPA00053">
    <property type="reaction ID" value="UER00090"/>
</dbReference>
<feature type="binding site" evidence="7">
    <location>
        <begin position="306"/>
        <end position="310"/>
    </location>
    <ligand>
        <name>FMN</name>
        <dbReference type="ChEBI" id="CHEBI:58210"/>
    </ligand>
</feature>
<comment type="subunit">
    <text evidence="7">Homotetramer.</text>
</comment>
<dbReference type="PROSITE" id="PS00787">
    <property type="entry name" value="CHORISMATE_SYNTHASE_1"/>
    <property type="match status" value="1"/>
</dbReference>
<dbReference type="Proteomes" id="UP000190395">
    <property type="component" value="Unassembled WGS sequence"/>
</dbReference>
<dbReference type="CDD" id="cd07304">
    <property type="entry name" value="Chorismate_synthase"/>
    <property type="match status" value="1"/>
</dbReference>
<dbReference type="NCBIfam" id="NF003793">
    <property type="entry name" value="PRK05382.1"/>
    <property type="match status" value="1"/>
</dbReference>
<evidence type="ECO:0000256" key="7">
    <source>
        <dbReference type="HAMAP-Rule" id="MF_00300"/>
    </source>
</evidence>
<dbReference type="GO" id="GO:0008652">
    <property type="term" value="P:amino acid biosynthetic process"/>
    <property type="evidence" value="ECO:0007669"/>
    <property type="project" value="UniProtKB-KW"/>
</dbReference>
<comment type="caution">
    <text evidence="7">Lacks conserved residue(s) required for the propagation of feature annotation.</text>
</comment>
<dbReference type="InterPro" id="IPR035904">
    <property type="entry name" value="Chorismate_synth_AroC_sf"/>
</dbReference>
<evidence type="ECO:0000256" key="2">
    <source>
        <dbReference type="ARBA" id="ARBA00008014"/>
    </source>
</evidence>
<evidence type="ECO:0000313" key="9">
    <source>
        <dbReference type="EMBL" id="SJZ50774.1"/>
    </source>
</evidence>
<comment type="pathway">
    <text evidence="1 7 8">Metabolic intermediate biosynthesis; chorismate biosynthesis; chorismate from D-erythrose 4-phosphate and phosphoenolpyruvate: step 7/7.</text>
</comment>
<dbReference type="GO" id="GO:0009423">
    <property type="term" value="P:chorismate biosynthetic process"/>
    <property type="evidence" value="ECO:0007669"/>
    <property type="project" value="UniProtKB-UniRule"/>
</dbReference>
<comment type="cofactor">
    <cofactor evidence="7 8">
        <name>FMNH2</name>
        <dbReference type="ChEBI" id="CHEBI:57618"/>
    </cofactor>
    <text evidence="7 8">Reduced FMN (FMNH(2)).</text>
</comment>
<dbReference type="SUPFAM" id="SSF103263">
    <property type="entry name" value="Chorismate synthase, AroC"/>
    <property type="match status" value="1"/>
</dbReference>
<keyword evidence="6 7" id="KW-0456">Lyase</keyword>
<gene>
    <name evidence="7" type="primary">aroC</name>
    <name evidence="9" type="ORF">SAMN02745152_00418</name>
</gene>
<dbReference type="GO" id="GO:0004107">
    <property type="term" value="F:chorismate synthase activity"/>
    <property type="evidence" value="ECO:0007669"/>
    <property type="project" value="UniProtKB-UniRule"/>
</dbReference>
<dbReference type="HAMAP" id="MF_00300">
    <property type="entry name" value="Chorismate_synth"/>
    <property type="match status" value="1"/>
</dbReference>
<dbReference type="Pfam" id="PF01264">
    <property type="entry name" value="Chorismate_synt"/>
    <property type="match status" value="1"/>
</dbReference>
<keyword evidence="7" id="KW-0288">FMN</keyword>
<feature type="binding site" evidence="7">
    <location>
        <begin position="131"/>
        <end position="133"/>
    </location>
    <ligand>
        <name>FMN</name>
        <dbReference type="ChEBI" id="CHEBI:58210"/>
    </ligand>
</feature>
<reference evidence="9 10" key="1">
    <citation type="submission" date="2017-02" db="EMBL/GenBank/DDBJ databases">
        <authorList>
            <person name="Peterson S.W."/>
        </authorList>
    </citation>
    <scope>NUCLEOTIDE SEQUENCE [LARGE SCALE GENOMIC DNA]</scope>
    <source>
        <strain evidence="9 10">ATCC BAA-909</strain>
    </source>
</reference>
<proteinExistence type="inferred from homology"/>
<keyword evidence="5 7" id="KW-0057">Aromatic amino acid biosynthesis</keyword>
<protein>
    <recommendedName>
        <fullName evidence="3 7">Chorismate synthase</fullName>
        <shortName evidence="7">CS</shortName>
        <ecNumber evidence="3 7">4.2.3.5</ecNumber>
    </recommendedName>
    <alternativeName>
        <fullName evidence="7">5-enolpyruvylshikimate-3-phosphate phospholyase</fullName>
    </alternativeName>
</protein>
<dbReference type="InterPro" id="IPR000453">
    <property type="entry name" value="Chorismate_synth"/>
</dbReference>
<dbReference type="GO" id="GO:0005829">
    <property type="term" value="C:cytosol"/>
    <property type="evidence" value="ECO:0007669"/>
    <property type="project" value="TreeGrafter"/>
</dbReference>
<evidence type="ECO:0000256" key="6">
    <source>
        <dbReference type="ARBA" id="ARBA00023239"/>
    </source>
</evidence>
<dbReference type="EMBL" id="FUXC01000002">
    <property type="protein sequence ID" value="SJZ50774.1"/>
    <property type="molecule type" value="Genomic_DNA"/>
</dbReference>
<dbReference type="Gene3D" id="3.60.150.10">
    <property type="entry name" value="Chorismate synthase AroC"/>
    <property type="match status" value="1"/>
</dbReference>
<comment type="function">
    <text evidence="7">Catalyzes the anti-1,4-elimination of the C-3 phosphate and the C-6 proR hydrogen from 5-enolpyruvylshikimate-3-phosphate (EPSP) to yield chorismate, which is the branch point compound that serves as the starting substrate for the three terminal pathways of aromatic amino acid biosynthesis. This reaction introduces a second double bond into the aromatic ring system.</text>
</comment>
<dbReference type="PANTHER" id="PTHR21085:SF0">
    <property type="entry name" value="CHORISMATE SYNTHASE"/>
    <property type="match status" value="1"/>
</dbReference>
<comment type="similarity">
    <text evidence="2 7 8">Belongs to the chorismate synthase family.</text>
</comment>
<comment type="catalytic activity">
    <reaction evidence="7 8">
        <text>5-O-(1-carboxyvinyl)-3-phosphoshikimate = chorismate + phosphate</text>
        <dbReference type="Rhea" id="RHEA:21020"/>
        <dbReference type="ChEBI" id="CHEBI:29748"/>
        <dbReference type="ChEBI" id="CHEBI:43474"/>
        <dbReference type="ChEBI" id="CHEBI:57701"/>
        <dbReference type="EC" id="4.2.3.5"/>
    </reaction>
</comment>
<keyword evidence="7" id="KW-0521">NADP</keyword>
<dbReference type="PANTHER" id="PTHR21085">
    <property type="entry name" value="CHORISMATE SYNTHASE"/>
    <property type="match status" value="1"/>
</dbReference>
<keyword evidence="7" id="KW-0274">FAD</keyword>
<dbReference type="GeneID" id="303366688"/>
<dbReference type="STRING" id="225004.SAMN02745152_00418"/>
<dbReference type="GO" id="GO:0009073">
    <property type="term" value="P:aromatic amino acid family biosynthetic process"/>
    <property type="evidence" value="ECO:0007669"/>
    <property type="project" value="UniProtKB-KW"/>
</dbReference>
<feature type="binding site" evidence="7">
    <location>
        <position position="336"/>
    </location>
    <ligand>
        <name>FMN</name>
        <dbReference type="ChEBI" id="CHEBI:58210"/>
    </ligand>
</feature>